<sequence length="153" mass="17552">MPTRAELGDVILQGLASLLNFLRELFIYLAYTGHNESMSSRGDYQSFWEIWYNATASVSWMRKMLFEPYGFVWQINYNQTLSNEFAEVVSTAANNSLNMLGNASGTSGMTFLLRAATERVSENPEFVQNFWYALKHLVLLVSDALRMFPTYFP</sequence>
<evidence type="ECO:0000313" key="1">
    <source>
        <dbReference type="EMBL" id="HFW31895.1"/>
    </source>
</evidence>
<gene>
    <name evidence="1" type="ORF">ENW66_02930</name>
</gene>
<accession>A0A7C3MC42</accession>
<organism evidence="1">
    <name type="scientific">Archaeoglobus fulgidus</name>
    <dbReference type="NCBI Taxonomy" id="2234"/>
    <lineage>
        <taxon>Archaea</taxon>
        <taxon>Methanobacteriati</taxon>
        <taxon>Methanobacteriota</taxon>
        <taxon>Archaeoglobi</taxon>
        <taxon>Archaeoglobales</taxon>
        <taxon>Archaeoglobaceae</taxon>
        <taxon>Archaeoglobus</taxon>
    </lineage>
</organism>
<comment type="caution">
    <text evidence="1">The sequence shown here is derived from an EMBL/GenBank/DDBJ whole genome shotgun (WGS) entry which is preliminary data.</text>
</comment>
<name>A0A7C3MC42_ARCFL</name>
<proteinExistence type="predicted"/>
<reference evidence="1" key="1">
    <citation type="journal article" date="2020" name="mSystems">
        <title>Genome- and Community-Level Interaction Insights into Carbon Utilization and Element Cycling Functions of Hydrothermarchaeota in Hydrothermal Sediment.</title>
        <authorList>
            <person name="Zhou Z."/>
            <person name="Liu Y."/>
            <person name="Xu W."/>
            <person name="Pan J."/>
            <person name="Luo Z.H."/>
            <person name="Li M."/>
        </authorList>
    </citation>
    <scope>NUCLEOTIDE SEQUENCE [LARGE SCALE GENOMIC DNA]</scope>
    <source>
        <strain evidence="1">SpSt-87</strain>
    </source>
</reference>
<dbReference type="AlphaFoldDB" id="A0A7C3MC42"/>
<dbReference type="EMBL" id="DTLB01000013">
    <property type="protein sequence ID" value="HFW31895.1"/>
    <property type="molecule type" value="Genomic_DNA"/>
</dbReference>
<protein>
    <submittedName>
        <fullName evidence="1">Uncharacterized protein</fullName>
    </submittedName>
</protein>